<dbReference type="InterPro" id="IPR019789">
    <property type="entry name" value="Xul5P/Fru6P_PKetolase_ThDP_BS"/>
</dbReference>
<evidence type="ECO:0000259" key="6">
    <source>
        <dbReference type="Pfam" id="PF09364"/>
    </source>
</evidence>
<dbReference type="InterPro" id="IPR005593">
    <property type="entry name" value="Xul5P/Fru6P_PKetolase"/>
</dbReference>
<dbReference type="Pfam" id="PF09364">
    <property type="entry name" value="XFP_N"/>
    <property type="match status" value="1"/>
</dbReference>
<dbReference type="PROSITE" id="PS60003">
    <property type="entry name" value="PHOSPHOKETOLASE_2"/>
    <property type="match status" value="1"/>
</dbReference>
<dbReference type="InterPro" id="IPR029061">
    <property type="entry name" value="THDP-binding"/>
</dbReference>
<reference evidence="7 8" key="1">
    <citation type="journal article" date="2013" name="Nat. Biotechnol.">
        <title>Genome sequences of rare, uncultured bacteria obtained by differential coverage binning of multiple metagenomes.</title>
        <authorList>
            <person name="Albertsen M."/>
            <person name="Hugenholtz P."/>
            <person name="Skarshewski A."/>
            <person name="Nielsen K.L."/>
            <person name="Tyson G.W."/>
            <person name="Nielsen P.H."/>
        </authorList>
    </citation>
    <scope>NUCLEOTIDE SEQUENCE [LARGE SCALE GENOMIC DNA]</scope>
    <source>
        <strain evidence="7">TM71</strain>
    </source>
</reference>
<name>R4PLT8_9BACT</name>
<dbReference type="Pfam" id="PF03894">
    <property type="entry name" value="XFP"/>
    <property type="match status" value="1"/>
</dbReference>
<evidence type="ECO:0000256" key="3">
    <source>
        <dbReference type="ARBA" id="ARBA00023052"/>
    </source>
</evidence>
<dbReference type="Gene3D" id="3.40.50.970">
    <property type="match status" value="2"/>
</dbReference>
<dbReference type="SUPFAM" id="SSF52518">
    <property type="entry name" value="Thiamin diphosphate-binding fold (THDP-binding)"/>
    <property type="match status" value="2"/>
</dbReference>
<dbReference type="PATRIC" id="fig|1332188.3.peg.909"/>
<dbReference type="PANTHER" id="PTHR31273:SF0">
    <property type="entry name" value="PHOSPHOKETOLASE-RELATED"/>
    <property type="match status" value="1"/>
</dbReference>
<comment type="similarity">
    <text evidence="2">Belongs to the XFP family.</text>
</comment>
<sequence>MYFQLLAIQCILSISMNNHEKHSMGQYLRAVNYLTVAQIFLADNHLMKRELTFDDVKSRLLGHWGSGPGINFAYAHLSRFAKKYDQDMMFVLGPGHGFPALQANLFLEGTLTHFDPSLPVNLDGIRRLCREFSWPYGYPSHSNPETPGVILEGGELGYSLSTSYGAILDNPGLIVACLVGDGEAETGPTAGAWHLNKLVNPRKDGVVLPILHLNGYKISQPTIYGRMSNYELMTLFSGYGYEPRIVDTTDCDENEAHDRMAEALDWAHTTIEELKVSQDTVCPRLPMLIMRTLKGWTGPKELDGDKIEGNCLAHQVVLTEAKTDEHQLAMLNEWLGGYKFSELFSEEQGFGSFVGDILPENPEKRMGRSRHAHGGDSVYTPLRLPSVEQFAEDATVPGTMGSSSMRRTGLYLEEVFRLNAETKNFRFMSPDETYSNKLDDIFKATSRSWQWPLRDWDKDLSQDGRVMEMLSEHNMQGLMQGYVLTGRHAMFASYEAFLQVVSSMVDQYAKFLTQSRGVSWRGTIPSINYILTSSGWRQDHNGFSHQNPGFIDDLLRRQSNFSDVYFPADGNCSLVVIEKMLTSVRQINAIVAGKTVEPRWLDVNKAREQIDQGVLVWDFASDDNPDLVMAAAGDYPTKEIMAAIDIIKTERPEVRLRCVNVSSLTTMGFGTLNNTADQKLFDHIFTEDKPVIFNFHGYPQTIKSVLFNYAVDSTRFDVRGYKEIGSTTTPFDMHVRNETSRYDLVIAAFKQLGHDGVMPFEEAEHLAAKYKAKIDENTEYIKANGIDLPELDAWVWPAARGLVKTEEEAWHGQTN</sequence>
<dbReference type="HOGENOM" id="CLU_013954_2_0_0"/>
<evidence type="ECO:0000256" key="1">
    <source>
        <dbReference type="ARBA" id="ARBA00001964"/>
    </source>
</evidence>
<dbReference type="InterPro" id="IPR009014">
    <property type="entry name" value="Transketo_C/PFOR_II"/>
</dbReference>
<proteinExistence type="inferred from homology"/>
<dbReference type="KEGG" id="saal:L336_0913"/>
<feature type="domain" description="Xylulose 5-phosphate/Fructose 6-phosphate phosphoketolase N-terminal" evidence="6">
    <location>
        <begin position="19"/>
        <end position="375"/>
    </location>
</feature>
<dbReference type="GO" id="GO:0005975">
    <property type="term" value="P:carbohydrate metabolic process"/>
    <property type="evidence" value="ECO:0007669"/>
    <property type="project" value="InterPro"/>
</dbReference>
<dbReference type="InterPro" id="IPR018969">
    <property type="entry name" value="Xul5P/Fru6P_PKetolase_C"/>
</dbReference>
<evidence type="ECO:0000313" key="8">
    <source>
        <dbReference type="Proteomes" id="UP000013893"/>
    </source>
</evidence>
<accession>R4PLT8</accession>
<feature type="domain" description="Xylulose 5-phosphate/Fructose 6-phosphate phosphoketolase C-terminal" evidence="5">
    <location>
        <begin position="594"/>
        <end position="796"/>
    </location>
</feature>
<dbReference type="PIRSF" id="PIRSF017245">
    <property type="entry name" value="Phosphoketolase"/>
    <property type="match status" value="1"/>
</dbReference>
<dbReference type="Proteomes" id="UP000013893">
    <property type="component" value="Chromosome"/>
</dbReference>
<evidence type="ECO:0000256" key="4">
    <source>
        <dbReference type="ARBA" id="ARBA00023239"/>
    </source>
</evidence>
<dbReference type="Gene3D" id="3.40.50.920">
    <property type="match status" value="1"/>
</dbReference>
<protein>
    <submittedName>
        <fullName evidence="7">Phosphoketolase</fullName>
        <ecNumber evidence="7">4.1.2.-</ecNumber>
    </submittedName>
</protein>
<keyword evidence="8" id="KW-1185">Reference proteome</keyword>
<evidence type="ECO:0000256" key="2">
    <source>
        <dbReference type="ARBA" id="ARBA00005623"/>
    </source>
</evidence>
<dbReference type="InterPro" id="IPR019790">
    <property type="entry name" value="Xul5P/Fru6P_PKetolase_CS"/>
</dbReference>
<dbReference type="PANTHER" id="PTHR31273">
    <property type="entry name" value="PHOSPHOKETOLASE-RELATED"/>
    <property type="match status" value="1"/>
</dbReference>
<dbReference type="AlphaFoldDB" id="R4PLT8"/>
<dbReference type="Pfam" id="PF09363">
    <property type="entry name" value="XFP_C"/>
    <property type="match status" value="1"/>
</dbReference>
<dbReference type="NCBIfam" id="NF003616">
    <property type="entry name" value="PRK05261.1-1"/>
    <property type="match status" value="1"/>
</dbReference>
<dbReference type="EMBL" id="CP005957">
    <property type="protein sequence ID" value="AGL62613.1"/>
    <property type="molecule type" value="Genomic_DNA"/>
</dbReference>
<dbReference type="InterPro" id="IPR018970">
    <property type="entry name" value="Xul5P/Fru6P_PKetolase_N"/>
</dbReference>
<dbReference type="GO" id="GO:0016832">
    <property type="term" value="F:aldehyde-lyase activity"/>
    <property type="evidence" value="ECO:0007669"/>
    <property type="project" value="InterPro"/>
</dbReference>
<keyword evidence="3" id="KW-0786">Thiamine pyrophosphate</keyword>
<organism evidence="7 8">
    <name type="scientific">Candidatus Saccharimonas aalborgensis</name>
    <dbReference type="NCBI Taxonomy" id="1332188"/>
    <lineage>
        <taxon>Bacteria</taxon>
        <taxon>Candidatus Saccharimonadota</taxon>
        <taxon>Candidatus Saccharimonadia</taxon>
        <taxon>Candidatus Saccharimonadales</taxon>
        <taxon>Candidatus Saccharimonadaceae</taxon>
        <taxon>Candidatus Saccharimonas</taxon>
    </lineage>
</organism>
<dbReference type="PROSITE" id="PS60002">
    <property type="entry name" value="PHOSPHOKETOLASE_1"/>
    <property type="match status" value="1"/>
</dbReference>
<comment type="cofactor">
    <cofactor evidence="1">
        <name>thiamine diphosphate</name>
        <dbReference type="ChEBI" id="CHEBI:58937"/>
    </cofactor>
</comment>
<evidence type="ECO:0000313" key="7">
    <source>
        <dbReference type="EMBL" id="AGL62613.1"/>
    </source>
</evidence>
<gene>
    <name evidence="7" type="primary">ptk</name>
    <name evidence="7" type="ORF">L336_0913</name>
</gene>
<keyword evidence="4 7" id="KW-0456">Lyase</keyword>
<evidence type="ECO:0000259" key="5">
    <source>
        <dbReference type="Pfam" id="PF09363"/>
    </source>
</evidence>
<dbReference type="STRING" id="1332188.L336_0913"/>
<dbReference type="EC" id="4.1.2.-" evidence="7"/>